<dbReference type="EMBL" id="CP071091">
    <property type="protein sequence ID" value="QSQ14074.1"/>
    <property type="molecule type" value="Genomic_DNA"/>
</dbReference>
<reference evidence="1 2" key="1">
    <citation type="submission" date="2021-02" db="EMBL/GenBank/DDBJ databases">
        <title>De Novo genome assembly of isolated myxobacteria.</title>
        <authorList>
            <person name="Stevens D.C."/>
        </authorList>
    </citation>
    <scope>NUCLEOTIDE SEQUENCE [LARGE SCALE GENOMIC DNA]</scope>
    <source>
        <strain evidence="1 2">SCHIC003</strain>
    </source>
</reference>
<sequence length="146" mass="16219">MRLVATGSRALTEVHVPQLRLFLRTVLRAHVPYETGFVFGHGAQRGADTLLADALAWCASREPALWMPERPFPARWKSEGAAAGPKRNRRMFDAIQPTYFVAAHTREDLGRGTRDMIHNVLLPVGVPGALLLLDAAGNMVRIQQWP</sequence>
<keyword evidence="2" id="KW-1185">Reference proteome</keyword>
<evidence type="ECO:0008006" key="3">
    <source>
        <dbReference type="Google" id="ProtNLM"/>
    </source>
</evidence>
<dbReference type="RefSeq" id="WP_206715868.1">
    <property type="nucleotide sequence ID" value="NZ_CP071091.1"/>
</dbReference>
<dbReference type="Proteomes" id="UP000663090">
    <property type="component" value="Chromosome"/>
</dbReference>
<protein>
    <recommendedName>
        <fullName evidence="3">DUF2493 domain-containing protein</fullName>
    </recommendedName>
</protein>
<evidence type="ECO:0000313" key="1">
    <source>
        <dbReference type="EMBL" id="QSQ14074.1"/>
    </source>
</evidence>
<organism evidence="1 2">
    <name type="scientific">Myxococcus landrumensis</name>
    <dbReference type="NCBI Taxonomy" id="2813577"/>
    <lineage>
        <taxon>Bacteria</taxon>
        <taxon>Pseudomonadati</taxon>
        <taxon>Myxococcota</taxon>
        <taxon>Myxococcia</taxon>
        <taxon>Myxococcales</taxon>
        <taxon>Cystobacterineae</taxon>
        <taxon>Myxococcaceae</taxon>
        <taxon>Myxococcus</taxon>
    </lineage>
</organism>
<name>A0ABX7N954_9BACT</name>
<accession>A0ABX7N954</accession>
<evidence type="ECO:0000313" key="2">
    <source>
        <dbReference type="Proteomes" id="UP000663090"/>
    </source>
</evidence>
<gene>
    <name evidence="1" type="ORF">JY572_38130</name>
</gene>
<proteinExistence type="predicted"/>